<dbReference type="PANTHER" id="PTHR21240:SF31">
    <property type="entry name" value="AMIDOHYDROLASE FAMILY PROTEIN (AFU_ORTHOLOGUE AFUA_7G05840)"/>
    <property type="match status" value="1"/>
</dbReference>
<gene>
    <name evidence="3" type="primary">graF</name>
    <name evidence="3" type="ORF">AMST5_03916</name>
</gene>
<dbReference type="GO" id="GO:0016787">
    <property type="term" value="F:hydrolase activity"/>
    <property type="evidence" value="ECO:0007669"/>
    <property type="project" value="InterPro"/>
</dbReference>
<dbReference type="EC" id="4.1.1.103" evidence="3"/>
<dbReference type="EMBL" id="OY288114">
    <property type="protein sequence ID" value="CAJ0888897.1"/>
    <property type="molecule type" value="Genomic_DNA"/>
</dbReference>
<dbReference type="PANTHER" id="PTHR21240">
    <property type="entry name" value="2-AMINO-3-CARBOXYLMUCONATE-6-SEMIALDEHYDE DECARBOXYLASE"/>
    <property type="match status" value="1"/>
</dbReference>
<dbReference type="GO" id="GO:0016831">
    <property type="term" value="F:carboxy-lyase activity"/>
    <property type="evidence" value="ECO:0007669"/>
    <property type="project" value="InterPro"/>
</dbReference>
<proteinExistence type="predicted"/>
<dbReference type="AlphaFoldDB" id="A0AA48M5G8"/>
<organism evidence="3">
    <name type="scientific">freshwater sediment metagenome</name>
    <dbReference type="NCBI Taxonomy" id="556182"/>
    <lineage>
        <taxon>unclassified sequences</taxon>
        <taxon>metagenomes</taxon>
        <taxon>ecological metagenomes</taxon>
    </lineage>
</organism>
<keyword evidence="1 3" id="KW-0456">Lyase</keyword>
<reference evidence="3" key="1">
    <citation type="submission" date="2023-07" db="EMBL/GenBank/DDBJ databases">
        <authorList>
            <person name="Pelsma A.J. K."/>
        </authorList>
    </citation>
    <scope>NUCLEOTIDE SEQUENCE</scope>
</reference>
<evidence type="ECO:0000313" key="3">
    <source>
        <dbReference type="EMBL" id="CAJ0888897.1"/>
    </source>
</evidence>
<dbReference type="InterPro" id="IPR032465">
    <property type="entry name" value="ACMSD"/>
</dbReference>
<dbReference type="GO" id="GO:0005829">
    <property type="term" value="C:cytosol"/>
    <property type="evidence" value="ECO:0007669"/>
    <property type="project" value="TreeGrafter"/>
</dbReference>
<dbReference type="SUPFAM" id="SSF51556">
    <property type="entry name" value="Metallo-dependent hydrolases"/>
    <property type="match status" value="1"/>
</dbReference>
<sequence length="324" mass="36780">MKGTIGLEEHFSHPDTLGDSEEYFLEGKWSEMKRRLLDVGDLRLRLMDQNGIELMIVSLNAPAIQAISDVPKAIEVAKRANDMLAEHVAKRPDRFRAFAALPMQDPGAAALEARRCIVELGFVGALVNGFSQVGDEETVVYLDDRRYSEFWSEFVTLDRPFYLHPRDPIASRCSIYQDHPWLLGSAWAFGVETATHALRLMGSGLFDRHPGLQIILGHHGEGLPFLIWRVDHRVATAPRGIQIKKTFQQYFHQNFYLTTSGSFRTQALINAISEIGSDRVLFSTDYPFEELSDAAAWFDRASIAENDREKIGRRNALRLFRLVD</sequence>
<dbReference type="InterPro" id="IPR006680">
    <property type="entry name" value="Amidohydro-rel"/>
</dbReference>
<dbReference type="InterPro" id="IPR032466">
    <property type="entry name" value="Metal_Hydrolase"/>
</dbReference>
<name>A0AA48M5G8_9ZZZZ</name>
<dbReference type="Pfam" id="PF04909">
    <property type="entry name" value="Amidohydro_2"/>
    <property type="match status" value="1"/>
</dbReference>
<dbReference type="GO" id="GO:0019748">
    <property type="term" value="P:secondary metabolic process"/>
    <property type="evidence" value="ECO:0007669"/>
    <property type="project" value="TreeGrafter"/>
</dbReference>
<accession>A0AA48M5G8</accession>
<evidence type="ECO:0000259" key="2">
    <source>
        <dbReference type="Pfam" id="PF04909"/>
    </source>
</evidence>
<protein>
    <submittedName>
        <fullName evidence="3">Gamma-resorcylate decarboxylase</fullName>
        <ecNumber evidence="3">4.1.1.103</ecNumber>
    </submittedName>
</protein>
<feature type="domain" description="Amidohydrolase-related" evidence="2">
    <location>
        <begin position="59"/>
        <end position="322"/>
    </location>
</feature>
<evidence type="ECO:0000256" key="1">
    <source>
        <dbReference type="ARBA" id="ARBA00023239"/>
    </source>
</evidence>
<dbReference type="Gene3D" id="3.20.20.140">
    <property type="entry name" value="Metal-dependent hydrolases"/>
    <property type="match status" value="1"/>
</dbReference>